<feature type="domain" description="Disease resistance protein winged helix" evidence="3">
    <location>
        <begin position="284"/>
        <end position="353"/>
    </location>
</feature>
<dbReference type="Proteomes" id="UP000030711">
    <property type="component" value="Unassembled WGS sequence"/>
</dbReference>
<dbReference type="GO" id="GO:0006952">
    <property type="term" value="P:defense response"/>
    <property type="evidence" value="ECO:0007669"/>
    <property type="project" value="UniProtKB-KW"/>
</dbReference>
<keyword evidence="5" id="KW-1185">Reference proteome</keyword>
<keyword evidence="2" id="KW-0611">Plant defense</keyword>
<dbReference type="PANTHER" id="PTHR23155:SF1060">
    <property type="entry name" value="NBS-LRR DISEASE RESISTANCE PROTEIN"/>
    <property type="match status" value="1"/>
</dbReference>
<dbReference type="FunFam" id="1.10.10.10:FF:000322">
    <property type="entry name" value="Probable disease resistance protein At1g63360"/>
    <property type="match status" value="1"/>
</dbReference>
<evidence type="ECO:0000259" key="3">
    <source>
        <dbReference type="Pfam" id="PF23559"/>
    </source>
</evidence>
<dbReference type="InterPro" id="IPR027417">
    <property type="entry name" value="P-loop_NTPase"/>
</dbReference>
<accession>A0AAD9T9A0</accession>
<dbReference type="Pfam" id="PF23559">
    <property type="entry name" value="WHD_DRP"/>
    <property type="match status" value="1"/>
</dbReference>
<organism evidence="4 5">
    <name type="scientific">Eucalyptus grandis</name>
    <name type="common">Flooded gum</name>
    <dbReference type="NCBI Taxonomy" id="71139"/>
    <lineage>
        <taxon>Eukaryota</taxon>
        <taxon>Viridiplantae</taxon>
        <taxon>Streptophyta</taxon>
        <taxon>Embryophyta</taxon>
        <taxon>Tracheophyta</taxon>
        <taxon>Spermatophyta</taxon>
        <taxon>Magnoliopsida</taxon>
        <taxon>eudicotyledons</taxon>
        <taxon>Gunneridae</taxon>
        <taxon>Pentapetalae</taxon>
        <taxon>rosids</taxon>
        <taxon>malvids</taxon>
        <taxon>Myrtales</taxon>
        <taxon>Myrtaceae</taxon>
        <taxon>Myrtoideae</taxon>
        <taxon>Eucalypteae</taxon>
        <taxon>Eucalyptus</taxon>
    </lineage>
</organism>
<dbReference type="EMBL" id="MU850246">
    <property type="protein sequence ID" value="KAK2631294.1"/>
    <property type="molecule type" value="Genomic_DNA"/>
</dbReference>
<dbReference type="InterPro" id="IPR058922">
    <property type="entry name" value="WHD_DRP"/>
</dbReference>
<dbReference type="SUPFAM" id="SSF52047">
    <property type="entry name" value="RNI-like"/>
    <property type="match status" value="1"/>
</dbReference>
<evidence type="ECO:0000256" key="2">
    <source>
        <dbReference type="ARBA" id="ARBA00022821"/>
    </source>
</evidence>
<dbReference type="Gene3D" id="3.40.50.300">
    <property type="entry name" value="P-loop containing nucleotide triphosphate hydrolases"/>
    <property type="match status" value="1"/>
</dbReference>
<evidence type="ECO:0000313" key="5">
    <source>
        <dbReference type="Proteomes" id="UP000030711"/>
    </source>
</evidence>
<comment type="caution">
    <text evidence="4">The sequence shown here is derived from an EMBL/GenBank/DDBJ whole genome shotgun (WGS) entry which is preliminary data.</text>
</comment>
<proteinExistence type="predicted"/>
<keyword evidence="1" id="KW-0677">Repeat</keyword>
<dbReference type="Gene3D" id="1.10.10.10">
    <property type="entry name" value="Winged helix-like DNA-binding domain superfamily/Winged helix DNA-binding domain"/>
    <property type="match status" value="1"/>
</dbReference>
<dbReference type="InterPro" id="IPR036388">
    <property type="entry name" value="WH-like_DNA-bd_sf"/>
</dbReference>
<reference evidence="4 5" key="1">
    <citation type="journal article" date="2014" name="Nature">
        <title>The genome of Eucalyptus grandis.</title>
        <authorList>
            <person name="Myburg A.A."/>
            <person name="Grattapaglia D."/>
            <person name="Tuskan G.A."/>
            <person name="Hellsten U."/>
            <person name="Hayes R.D."/>
            <person name="Grimwood J."/>
            <person name="Jenkins J."/>
            <person name="Lindquist E."/>
            <person name="Tice H."/>
            <person name="Bauer D."/>
            <person name="Goodstein D.M."/>
            <person name="Dubchak I."/>
            <person name="Poliakov A."/>
            <person name="Mizrachi E."/>
            <person name="Kullan A.R."/>
            <person name="Hussey S.G."/>
            <person name="Pinard D."/>
            <person name="van der Merwe K."/>
            <person name="Singh P."/>
            <person name="van Jaarsveld I."/>
            <person name="Silva-Junior O.B."/>
            <person name="Togawa R.C."/>
            <person name="Pappas M.R."/>
            <person name="Faria D.A."/>
            <person name="Sansaloni C.P."/>
            <person name="Petroli C.D."/>
            <person name="Yang X."/>
            <person name="Ranjan P."/>
            <person name="Tschaplinski T.J."/>
            <person name="Ye C.Y."/>
            <person name="Li T."/>
            <person name="Sterck L."/>
            <person name="Vanneste K."/>
            <person name="Murat F."/>
            <person name="Soler M."/>
            <person name="Clemente H.S."/>
            <person name="Saidi N."/>
            <person name="Cassan-Wang H."/>
            <person name="Dunand C."/>
            <person name="Hefer C.A."/>
            <person name="Bornberg-Bauer E."/>
            <person name="Kersting A.R."/>
            <person name="Vining K."/>
            <person name="Amarasinghe V."/>
            <person name="Ranik M."/>
            <person name="Naithani S."/>
            <person name="Elser J."/>
            <person name="Boyd A.E."/>
            <person name="Liston A."/>
            <person name="Spatafora J.W."/>
            <person name="Dharmwardhana P."/>
            <person name="Raja R."/>
            <person name="Sullivan C."/>
            <person name="Romanel E."/>
            <person name="Alves-Ferreira M."/>
            <person name="Kulheim C."/>
            <person name="Foley W."/>
            <person name="Carocha V."/>
            <person name="Paiva J."/>
            <person name="Kudrna D."/>
            <person name="Brommonschenkel S.H."/>
            <person name="Pasquali G."/>
            <person name="Byrne M."/>
            <person name="Rigault P."/>
            <person name="Tibbits J."/>
            <person name="Spokevicius A."/>
            <person name="Jones R.C."/>
            <person name="Steane D.A."/>
            <person name="Vaillancourt R.E."/>
            <person name="Potts B.M."/>
            <person name="Joubert F."/>
            <person name="Barry K."/>
            <person name="Pappas G.J."/>
            <person name="Strauss S.H."/>
            <person name="Jaiswal P."/>
            <person name="Grima-Pettenati J."/>
            <person name="Salse J."/>
            <person name="Van de Peer Y."/>
            <person name="Rokhsar D.S."/>
            <person name="Schmutz J."/>
        </authorList>
    </citation>
    <scope>NUCLEOTIDE SEQUENCE [LARGE SCALE GENOMIC DNA]</scope>
    <source>
        <strain evidence="5">cv. BRASUZ1</strain>
        <tissue evidence="4">Leaf extractions</tissue>
    </source>
</reference>
<dbReference type="AlphaFoldDB" id="A0AAD9T9A0"/>
<dbReference type="InterPro" id="IPR044974">
    <property type="entry name" value="Disease_R_plants"/>
</dbReference>
<dbReference type="PANTHER" id="PTHR23155">
    <property type="entry name" value="DISEASE RESISTANCE PROTEIN RP"/>
    <property type="match status" value="1"/>
</dbReference>
<protein>
    <recommendedName>
        <fullName evidence="3">Disease resistance protein winged helix domain-containing protein</fullName>
    </recommendedName>
</protein>
<dbReference type="InterPro" id="IPR032675">
    <property type="entry name" value="LRR_dom_sf"/>
</dbReference>
<evidence type="ECO:0000256" key="1">
    <source>
        <dbReference type="ARBA" id="ARBA00022737"/>
    </source>
</evidence>
<dbReference type="Gene3D" id="3.80.10.10">
    <property type="entry name" value="Ribonuclease Inhibitor"/>
    <property type="match status" value="1"/>
</dbReference>
<gene>
    <name evidence="4" type="ORF">EUGRSUZ_L03126</name>
</gene>
<name>A0AAD9T9A0_EUCGR</name>
<evidence type="ECO:0000313" key="4">
    <source>
        <dbReference type="EMBL" id="KAK2631294.1"/>
    </source>
</evidence>
<dbReference type="SUPFAM" id="SSF52540">
    <property type="entry name" value="P-loop containing nucleoside triphosphate hydrolases"/>
    <property type="match status" value="1"/>
</dbReference>
<sequence length="625" mass="71818">MASPALQQAGAIYSVENQIHELKNTLTAITTVLSDAEEQRAKNPACNCGLSASRRVLRCGGCARSNRKRMNLILMRGSVDSGATHMRSREMTYSFISESDVVGRDIDKQKIIKMLMRSDDKNLSEIWARLPLLNFDLKRTIEGIVKEVTRESLSHFDIQQLQTILRDTINDKKYLLVLDDVWSNDRTYSLKGLSHKDSMAFFEKWAFGKKEKQARPDLLEIGNEIVEKSQGVPLLVKTNEKWYWAHIRDSETWKLMETDILPVFKLSYDHLPSHLKCCFAIISLFPKGYEIASNNLIRLWMALGLISSTREKMALEDIGVEYVKDLWKRSLLHVVEESESRSIFTVHDLVHSVATNVAQSDCSIVGLDNAKISKRVRSLVEGISNFDKVPPFLRKPTSQKLHAIRRNRFQFGVHDEVITRKLVRRCISNCNRLRYLDLSCGSFEELPRSICNLNQLRSLRNFQIPFISKHNNKAEDSTRKWNTIPKKLHFLGIHMCANLQVLFEGASQLTCLRELEIGNCERPIYIHFENLIALESLAIDHCELTLTHENKPNFPLSLRKLVISWSHQVMELLQCLNQSACTLECFSVYDCASLTAIPEWLPNHKYLRSIRLIKCRNLSTMLQGI</sequence>